<dbReference type="EMBL" id="MFKF01000047">
    <property type="protein sequence ID" value="OGG56119.1"/>
    <property type="molecule type" value="Genomic_DNA"/>
</dbReference>
<comment type="subcellular location">
    <subcellularLocation>
        <location evidence="1">Cell envelope</location>
    </subcellularLocation>
</comment>
<proteinExistence type="predicted"/>
<dbReference type="InterPro" id="IPR008929">
    <property type="entry name" value="Chondroitin_lyas"/>
</dbReference>
<protein>
    <recommendedName>
        <fullName evidence="2">Heparinase II/III-like C-terminal domain-containing protein</fullName>
    </recommendedName>
</protein>
<dbReference type="GO" id="GO:0016829">
    <property type="term" value="F:lyase activity"/>
    <property type="evidence" value="ECO:0007669"/>
    <property type="project" value="InterPro"/>
</dbReference>
<dbReference type="AlphaFoldDB" id="A0A1F6D3W1"/>
<dbReference type="GO" id="GO:0030313">
    <property type="term" value="C:cell envelope"/>
    <property type="evidence" value="ECO:0007669"/>
    <property type="project" value="UniProtKB-SubCell"/>
</dbReference>
<sequence>MTPQRRAIAESCTLYKPGDIENALRNVSRSGWAQRIVDGWREGAAFALRQDRAFFDALIPELTPGSFYGQNCPACVGRQSVMGESGLFDWGVETPDRLTCNRCGTVYPNDRFPETGALECPRMGQAFTYYETDLERADPANRNRHALKWLGDRPTMTSFSGMIRFARVRWAFGQAAPLAKLYALTGDVACAERAAWILDRFARVYPNYIYHSYDGTVADLPPAEVAANMGRQESAGGPNGGRFPREAIRHAYGLHQYEDYATLNNGFWGAGRLNVHGKGSDAGPLLDMTVAYDLIRDARTADGRRVLDDGMERRIVEDLIAAGCADVEHWDSVSNKGVAVFSLVAAVGALLKQPGRVRHALAGFERMIEGRYHFDGFYSESPAYAAHNFENVHEVADILHGYSDPPGFQPEGGPRMEDLNLFTSGRFHLTLQSMLRMLAPGRRLPVIGDTVYDTGVSVLYAEVLAARLGGQYAGLLEAIQGAGLSERGTEYALWYRPSDLRAGGPAGLPLRSEWFPGWHVGVLRGGETDQTAFYLNGNENRWTVHTGHRHRDILSLSAYAFGEEMVSDRGYFSGSGQLTREGLPGQRWLVSTLSHNLVVVDSENQSDRDCGSNLELFGVAPGIEVAQASGVNAYPQCETYRRTVALVKTPDGQAYAVDLFRVKGGQTHHYSFVCEGSLTPGQMKMGPADLPPAWGAWLSHPKAFTPEVPCAFIWRSGPVSLDLTLLNTGDTVKRVIVADAPGWRRGSPASELERPPIQQVLVENRAGDAGGEASTQYAAIIAPYRSERSPVLGARLLVNDLRSGVVAVEVKLAGRTDYFISTPDQEEREYGPVKAAGEFAFLSVDDEGRATQAYLLSGVSLACCDMRITLPEPHITLRVRSTEGNTFHLADPLPPGRVVSGSYLLAGTSPRTGFEVASAVGGSITVRDYPAIACEDITLLNSRWVGGRR</sequence>
<dbReference type="Pfam" id="PF07940">
    <property type="entry name" value="Hepar_II_III_C"/>
    <property type="match status" value="1"/>
</dbReference>
<evidence type="ECO:0000313" key="4">
    <source>
        <dbReference type="Proteomes" id="UP000178606"/>
    </source>
</evidence>
<dbReference type="Gene3D" id="2.70.98.70">
    <property type="match status" value="1"/>
</dbReference>
<name>A0A1F6D3W1_HANXR</name>
<accession>A0A1F6D3W1</accession>
<evidence type="ECO:0000313" key="3">
    <source>
        <dbReference type="EMBL" id="OGG56119.1"/>
    </source>
</evidence>
<dbReference type="InterPro" id="IPR012480">
    <property type="entry name" value="Hepar_II_III_C"/>
</dbReference>
<dbReference type="SUPFAM" id="SSF48230">
    <property type="entry name" value="Chondroitin AC/alginate lyase"/>
    <property type="match status" value="1"/>
</dbReference>
<reference evidence="3 4" key="1">
    <citation type="journal article" date="2016" name="Nat. Commun.">
        <title>Thousands of microbial genomes shed light on interconnected biogeochemical processes in an aquifer system.</title>
        <authorList>
            <person name="Anantharaman K."/>
            <person name="Brown C.T."/>
            <person name="Hug L.A."/>
            <person name="Sharon I."/>
            <person name="Castelle C.J."/>
            <person name="Probst A.J."/>
            <person name="Thomas B.C."/>
            <person name="Singh A."/>
            <person name="Wilkins M.J."/>
            <person name="Karaoz U."/>
            <person name="Brodie E.L."/>
            <person name="Williams K.H."/>
            <person name="Hubbard S.S."/>
            <person name="Banfield J.F."/>
        </authorList>
    </citation>
    <scope>NUCLEOTIDE SEQUENCE [LARGE SCALE GENOMIC DNA]</scope>
    <source>
        <strain evidence="4">RIFCSPLOWO2_12_FULL_64_10</strain>
    </source>
</reference>
<comment type="caution">
    <text evidence="3">The sequence shown here is derived from an EMBL/GenBank/DDBJ whole genome shotgun (WGS) entry which is preliminary data.</text>
</comment>
<gene>
    <name evidence="3" type="ORF">A3F84_28695</name>
</gene>
<dbReference type="Gene3D" id="1.50.10.100">
    <property type="entry name" value="Chondroitin AC/alginate lyase"/>
    <property type="match status" value="1"/>
</dbReference>
<evidence type="ECO:0000259" key="2">
    <source>
        <dbReference type="Pfam" id="PF07940"/>
    </source>
</evidence>
<feature type="domain" description="Heparinase II/III-like C-terminal" evidence="2">
    <location>
        <begin position="511"/>
        <end position="609"/>
    </location>
</feature>
<dbReference type="Proteomes" id="UP000178606">
    <property type="component" value="Unassembled WGS sequence"/>
</dbReference>
<evidence type="ECO:0000256" key="1">
    <source>
        <dbReference type="ARBA" id="ARBA00004196"/>
    </source>
</evidence>
<organism evidence="3 4">
    <name type="scientific">Handelsmanbacteria sp. (strain RIFCSPLOWO2_12_FULL_64_10)</name>
    <dbReference type="NCBI Taxonomy" id="1817868"/>
    <lineage>
        <taxon>Bacteria</taxon>
        <taxon>Candidatus Handelsmaniibacteriota</taxon>
    </lineage>
</organism>